<keyword evidence="1" id="KW-1133">Transmembrane helix</keyword>
<keyword evidence="4" id="KW-1185">Reference proteome</keyword>
<evidence type="ECO:0008006" key="5">
    <source>
        <dbReference type="Google" id="ProtNLM"/>
    </source>
</evidence>
<comment type="caution">
    <text evidence="3">The sequence shown here is derived from an EMBL/GenBank/DDBJ whole genome shotgun (WGS) entry which is preliminary data.</text>
</comment>
<dbReference type="AlphaFoldDB" id="D7WEY5"/>
<dbReference type="STRING" id="585529.HMPREF0291_11323"/>
<keyword evidence="2" id="KW-0732">Signal</keyword>
<feature type="signal peptide" evidence="2">
    <location>
        <begin position="1"/>
        <end position="21"/>
    </location>
</feature>
<proteinExistence type="predicted"/>
<dbReference type="Proteomes" id="UP000004208">
    <property type="component" value="Unassembled WGS sequence"/>
</dbReference>
<evidence type="ECO:0000256" key="1">
    <source>
        <dbReference type="SAM" id="Phobius"/>
    </source>
</evidence>
<accession>D7WEY5</accession>
<dbReference type="HOGENOM" id="CLU_2166715_0_0_11"/>
<keyword evidence="1" id="KW-0472">Membrane</keyword>
<evidence type="ECO:0000256" key="2">
    <source>
        <dbReference type="SAM" id="SignalP"/>
    </source>
</evidence>
<sequence>MFRKRIATLAVAATVSLGATAVDTPVASAEPLPSLPAVLGSAESLYKEAVIAVIKMLMFPLGLSSLVLAQFAPRELVCDGLVPRELVCDGLVPRFCTEEELEHRRTAPRV</sequence>
<evidence type="ECO:0000313" key="4">
    <source>
        <dbReference type="Proteomes" id="UP000004208"/>
    </source>
</evidence>
<feature type="transmembrane region" description="Helical" evidence="1">
    <location>
        <begin position="49"/>
        <end position="69"/>
    </location>
</feature>
<dbReference type="RefSeq" id="WP_005289652.1">
    <property type="nucleotide sequence ID" value="NZ_CM000961.1"/>
</dbReference>
<organism evidence="3 4">
    <name type="scientific">Corynebacterium genitalium ATCC 33030</name>
    <dbReference type="NCBI Taxonomy" id="585529"/>
    <lineage>
        <taxon>Bacteria</taxon>
        <taxon>Bacillati</taxon>
        <taxon>Actinomycetota</taxon>
        <taxon>Actinomycetes</taxon>
        <taxon>Mycobacteriales</taxon>
        <taxon>Corynebacteriaceae</taxon>
        <taxon>Corynebacterium</taxon>
    </lineage>
</organism>
<dbReference type="EMBL" id="ACLJ02000003">
    <property type="protein sequence ID" value="EFK53666.1"/>
    <property type="molecule type" value="Genomic_DNA"/>
</dbReference>
<reference evidence="3" key="1">
    <citation type="submission" date="2010-06" db="EMBL/GenBank/DDBJ databases">
        <authorList>
            <person name="Muzny D."/>
            <person name="Qin X."/>
            <person name="Buhay C."/>
            <person name="Dugan-Rocha S."/>
            <person name="Ding Y."/>
            <person name="Chen G."/>
            <person name="Hawes A."/>
            <person name="Holder M."/>
            <person name="Jhangiani S."/>
            <person name="Johnson A."/>
            <person name="Khan Z."/>
            <person name="Li Z."/>
            <person name="Liu W."/>
            <person name="Liu X."/>
            <person name="Perez L."/>
            <person name="Shen H."/>
            <person name="Wang Q."/>
            <person name="Watt J."/>
            <person name="Xi L."/>
            <person name="Xin Y."/>
            <person name="Zhou J."/>
            <person name="Deng J."/>
            <person name="Jiang H."/>
            <person name="Liu Y."/>
            <person name="Qu J."/>
            <person name="Song X.-Z."/>
            <person name="Zhang L."/>
            <person name="Villasana D."/>
            <person name="Johnson A."/>
            <person name="Liu J."/>
            <person name="Liyanage D."/>
            <person name="Lorensuhewa L."/>
            <person name="Robinson T."/>
            <person name="Song A."/>
            <person name="Song B.-B."/>
            <person name="Dinh H."/>
            <person name="Thornton R."/>
            <person name="Coyle M."/>
            <person name="Francisco L."/>
            <person name="Jackson L."/>
            <person name="Javaid M."/>
            <person name="Korchina V."/>
            <person name="Kovar C."/>
            <person name="Mata R."/>
            <person name="Mathew T."/>
            <person name="Ngo R."/>
            <person name="Nguyen L."/>
            <person name="Nguyen N."/>
            <person name="Okwuonu G."/>
            <person name="Ongeri F."/>
            <person name="Pham C."/>
            <person name="Simmons D."/>
            <person name="Wilczek-Boney K."/>
            <person name="Hale W."/>
            <person name="Jakkamsetti A."/>
            <person name="Pham P."/>
            <person name="Ruth R."/>
            <person name="San Lucas F."/>
            <person name="Warren J."/>
            <person name="Zhang J."/>
            <person name="Zhao Z."/>
            <person name="Zhou C."/>
            <person name="Zhu D."/>
            <person name="Lee S."/>
            <person name="Bess C."/>
            <person name="Blankenburg K."/>
            <person name="Forbes L."/>
            <person name="Fu Q."/>
            <person name="Gubbala S."/>
            <person name="Hirani K."/>
            <person name="Jayaseelan J.C."/>
            <person name="Lara F."/>
            <person name="Munidasa M."/>
            <person name="Palculict T."/>
            <person name="Patil S."/>
            <person name="Pu L.-L."/>
            <person name="Saada N."/>
            <person name="Tang L."/>
            <person name="Weissenberger G."/>
            <person name="Zhu Y."/>
            <person name="Hemphill L."/>
            <person name="Shang Y."/>
            <person name="Youmans B."/>
            <person name="Ayvaz T."/>
            <person name="Ross M."/>
            <person name="Santibanez J."/>
            <person name="Aqrawi P."/>
            <person name="Gross S."/>
            <person name="Joshi V."/>
            <person name="Fowler G."/>
            <person name="Nazareth L."/>
            <person name="Reid J."/>
            <person name="Worley K."/>
            <person name="Petrosino J."/>
            <person name="Highlander S."/>
            <person name="Gibbs R."/>
        </authorList>
    </citation>
    <scope>NUCLEOTIDE SEQUENCE [LARGE SCALE GENOMIC DNA]</scope>
    <source>
        <strain evidence="3">ATCC 33030</strain>
    </source>
</reference>
<gene>
    <name evidence="3" type="ORF">HMPREF0291_11323</name>
</gene>
<protein>
    <recommendedName>
        <fullName evidence="5">Tat pathway signal sequence domain protein</fullName>
    </recommendedName>
</protein>
<feature type="chain" id="PRO_5038353088" description="Tat pathway signal sequence domain protein" evidence="2">
    <location>
        <begin position="22"/>
        <end position="110"/>
    </location>
</feature>
<keyword evidence="1" id="KW-0812">Transmembrane</keyword>
<name>D7WEY5_9CORY</name>
<evidence type="ECO:0000313" key="3">
    <source>
        <dbReference type="EMBL" id="EFK53666.1"/>
    </source>
</evidence>